<dbReference type="Proteomes" id="UP000593561">
    <property type="component" value="Unassembled WGS sequence"/>
</dbReference>
<dbReference type="EMBL" id="JABFAC010000002">
    <property type="protein sequence ID" value="MBA0606540.1"/>
    <property type="molecule type" value="Genomic_DNA"/>
</dbReference>
<protein>
    <submittedName>
        <fullName evidence="1">Uncharacterized protein</fullName>
    </submittedName>
</protein>
<accession>A0A7J8QZ25</accession>
<dbReference type="AlphaFoldDB" id="A0A7J8QZ25"/>
<reference evidence="1 2" key="1">
    <citation type="journal article" date="2019" name="Genome Biol. Evol.">
        <title>Insights into the evolution of the New World diploid cottons (Gossypium, subgenus Houzingenia) based on genome sequencing.</title>
        <authorList>
            <person name="Grover C.E."/>
            <person name="Arick M.A. 2nd"/>
            <person name="Thrash A."/>
            <person name="Conover J.L."/>
            <person name="Sanders W.S."/>
            <person name="Peterson D.G."/>
            <person name="Frelichowski J.E."/>
            <person name="Scheffler J.A."/>
            <person name="Scheffler B.E."/>
            <person name="Wendel J.F."/>
        </authorList>
    </citation>
    <scope>NUCLEOTIDE SEQUENCE [LARGE SCALE GENOMIC DNA]</scope>
    <source>
        <strain evidence="1">27</strain>
        <tissue evidence="1">Leaf</tissue>
    </source>
</reference>
<proteinExistence type="predicted"/>
<evidence type="ECO:0000313" key="1">
    <source>
        <dbReference type="EMBL" id="MBA0606540.1"/>
    </source>
</evidence>
<organism evidence="1 2">
    <name type="scientific">Gossypium davidsonii</name>
    <name type="common">Davidson's cotton</name>
    <name type="synonym">Gossypium klotzschianum subsp. davidsonii</name>
    <dbReference type="NCBI Taxonomy" id="34287"/>
    <lineage>
        <taxon>Eukaryota</taxon>
        <taxon>Viridiplantae</taxon>
        <taxon>Streptophyta</taxon>
        <taxon>Embryophyta</taxon>
        <taxon>Tracheophyta</taxon>
        <taxon>Spermatophyta</taxon>
        <taxon>Magnoliopsida</taxon>
        <taxon>eudicotyledons</taxon>
        <taxon>Gunneridae</taxon>
        <taxon>Pentapetalae</taxon>
        <taxon>rosids</taxon>
        <taxon>malvids</taxon>
        <taxon>Malvales</taxon>
        <taxon>Malvaceae</taxon>
        <taxon>Malvoideae</taxon>
        <taxon>Gossypium</taxon>
    </lineage>
</organism>
<gene>
    <name evidence="1" type="ORF">Godav_018992</name>
</gene>
<name>A0A7J8QZ25_GOSDV</name>
<sequence>MNLQLGLSTYSQIWGMIRLN</sequence>
<evidence type="ECO:0000313" key="2">
    <source>
        <dbReference type="Proteomes" id="UP000593561"/>
    </source>
</evidence>
<keyword evidence="2" id="KW-1185">Reference proteome</keyword>
<comment type="caution">
    <text evidence="1">The sequence shown here is derived from an EMBL/GenBank/DDBJ whole genome shotgun (WGS) entry which is preliminary data.</text>
</comment>